<feature type="transmembrane region" description="Helical" evidence="1">
    <location>
        <begin position="16"/>
        <end position="37"/>
    </location>
</feature>
<evidence type="ECO:0000256" key="1">
    <source>
        <dbReference type="SAM" id="Phobius"/>
    </source>
</evidence>
<keyword evidence="1" id="KW-0472">Membrane</keyword>
<sequence>MKQVEDHQSSGSSWRIVRWLPAVVWMAVIFFLSSRTGDDVNSFLPFFHHFFPQMQDFNWGHFISYFVLAATLDYGFGAKAQKAGFKIGIILLCGLYGVTDEYHQSFVDGRSSDWHDIRNDMIGASIMVLLIMVPALQQWWRKLKRLNRTR</sequence>
<name>A0A4P6EV08_9BACL</name>
<dbReference type="InterPro" id="IPR006976">
    <property type="entry name" value="VanZ-like"/>
</dbReference>
<dbReference type="NCBIfam" id="NF037970">
    <property type="entry name" value="vanZ_1"/>
    <property type="match status" value="1"/>
</dbReference>
<dbReference type="OrthoDB" id="291892at2"/>
<dbReference type="Pfam" id="PF04892">
    <property type="entry name" value="VanZ"/>
    <property type="match status" value="1"/>
</dbReference>
<reference evidence="3 4" key="1">
    <citation type="submission" date="2019-01" db="EMBL/GenBank/DDBJ databases">
        <title>Genome sequencing of strain FW100M-2.</title>
        <authorList>
            <person name="Heo J."/>
            <person name="Kim S.-J."/>
            <person name="Kim J.-S."/>
            <person name="Hong S.-B."/>
            <person name="Kwon S.-W."/>
        </authorList>
    </citation>
    <scope>NUCLEOTIDE SEQUENCE [LARGE SCALE GENOMIC DNA]</scope>
    <source>
        <strain evidence="3 4">FW100M-2</strain>
    </source>
</reference>
<keyword evidence="1" id="KW-1133">Transmembrane helix</keyword>
<dbReference type="Proteomes" id="UP000293568">
    <property type="component" value="Chromosome"/>
</dbReference>
<evidence type="ECO:0000259" key="2">
    <source>
        <dbReference type="Pfam" id="PF04892"/>
    </source>
</evidence>
<organism evidence="3 4">
    <name type="scientific">Paenibacillus protaetiae</name>
    <dbReference type="NCBI Taxonomy" id="2509456"/>
    <lineage>
        <taxon>Bacteria</taxon>
        <taxon>Bacillati</taxon>
        <taxon>Bacillota</taxon>
        <taxon>Bacilli</taxon>
        <taxon>Bacillales</taxon>
        <taxon>Paenibacillaceae</taxon>
        <taxon>Paenibacillus</taxon>
    </lineage>
</organism>
<feature type="transmembrane region" description="Helical" evidence="1">
    <location>
        <begin position="83"/>
        <end position="99"/>
    </location>
</feature>
<dbReference type="RefSeq" id="WP_129438090.1">
    <property type="nucleotide sequence ID" value="NZ_CP035492.1"/>
</dbReference>
<feature type="domain" description="VanZ-like" evidence="2">
    <location>
        <begin position="20"/>
        <end position="132"/>
    </location>
</feature>
<dbReference type="KEGG" id="pprt:ET464_02890"/>
<protein>
    <recommendedName>
        <fullName evidence="2">VanZ-like domain-containing protein</fullName>
    </recommendedName>
</protein>
<proteinExistence type="predicted"/>
<feature type="transmembrane region" description="Helical" evidence="1">
    <location>
        <begin position="57"/>
        <end position="76"/>
    </location>
</feature>
<keyword evidence="4" id="KW-1185">Reference proteome</keyword>
<evidence type="ECO:0000313" key="3">
    <source>
        <dbReference type="EMBL" id="QAY65479.1"/>
    </source>
</evidence>
<dbReference type="AlphaFoldDB" id="A0A4P6EV08"/>
<keyword evidence="1" id="KW-0812">Transmembrane</keyword>
<accession>A0A4P6EV08</accession>
<gene>
    <name evidence="3" type="ORF">ET464_02890</name>
</gene>
<feature type="transmembrane region" description="Helical" evidence="1">
    <location>
        <begin position="121"/>
        <end position="140"/>
    </location>
</feature>
<dbReference type="EMBL" id="CP035492">
    <property type="protein sequence ID" value="QAY65479.1"/>
    <property type="molecule type" value="Genomic_DNA"/>
</dbReference>
<evidence type="ECO:0000313" key="4">
    <source>
        <dbReference type="Proteomes" id="UP000293568"/>
    </source>
</evidence>